<organism evidence="2 3">
    <name type="scientific">Microcaecilia unicolor</name>
    <dbReference type="NCBI Taxonomy" id="1415580"/>
    <lineage>
        <taxon>Eukaryota</taxon>
        <taxon>Metazoa</taxon>
        <taxon>Chordata</taxon>
        <taxon>Craniata</taxon>
        <taxon>Vertebrata</taxon>
        <taxon>Euteleostomi</taxon>
        <taxon>Amphibia</taxon>
        <taxon>Gymnophiona</taxon>
        <taxon>Siphonopidae</taxon>
        <taxon>Microcaecilia</taxon>
    </lineage>
</organism>
<feature type="region of interest" description="Disordered" evidence="1">
    <location>
        <begin position="298"/>
        <end position="364"/>
    </location>
</feature>
<feature type="region of interest" description="Disordered" evidence="1">
    <location>
        <begin position="220"/>
        <end position="249"/>
    </location>
</feature>
<evidence type="ECO:0000313" key="3">
    <source>
        <dbReference type="RefSeq" id="XP_030057086.1"/>
    </source>
</evidence>
<dbReference type="AlphaFoldDB" id="A0A6P7XVT5"/>
<feature type="region of interest" description="Disordered" evidence="1">
    <location>
        <begin position="155"/>
        <end position="199"/>
    </location>
</feature>
<dbReference type="RefSeq" id="XP_030057086.1">
    <property type="nucleotide sequence ID" value="XM_030201226.1"/>
</dbReference>
<dbReference type="GeneID" id="115468996"/>
<accession>A0A6P7XVT5</accession>
<dbReference type="PANTHER" id="PTHR38004:SF1">
    <property type="entry name" value="PROLINE-RICH PROTEIN 33"/>
    <property type="match status" value="1"/>
</dbReference>
<dbReference type="OrthoDB" id="329227at2759"/>
<sequence length="603" mass="66933">MDVKMLITVTPLSTPQPGLIHLQAPPPLLPKPGKENIRLQRVLKKAAKKAVQEPPQPKTYRSTLSPVNEASPDLERYECTPPSKAPETPKYLTISLPPRYSIKPVVHHVPSPYPKQKSFTFTISEQRSLSEYIKLTPSPISPISVVSKQAIPHIQLQKPPQRPRAESVVPNQVPRPTIGHSSSAIHDISAPKTPSSTTTGPCTSVFEVPGQVTHVTQVHTQVSSVQSLRERTPTLERDEKDMTPNNEKRIPVSVSQPETIHTVLPTKCVSSEVSTSGNTATTHKQVNATTVFVFPPSPFSPASEIPRATTPKSKSDDVRGSRPLTPNTTIPRPLTPNAPVYRPVSPGTNITSPATTNDKTSKSLTEITRSLTPKQDISSMVCKDELSGVPSTNDNSINPKMIHVSVHVTSSQSANEVDKSNVSIFPKAEPLMKSIEDKPSKTKLNGWSRLKKHLVVDPEEPQFPGPESDTPKTKEEEKKVETVHENSRIDNKTLKPKESRATKMWDAALYQMMKESHKQANEREETKKNGELQIIKVERDFPFRCRLPLLLFAPRFDARKLKEAASRPLKKITTLLDVGRLHHKAADEEPKDFNRTALGWQIK</sequence>
<feature type="region of interest" description="Disordered" evidence="1">
    <location>
        <begin position="47"/>
        <end position="75"/>
    </location>
</feature>
<feature type="compositionally biased region" description="Basic and acidic residues" evidence="1">
    <location>
        <begin position="469"/>
        <end position="488"/>
    </location>
</feature>
<name>A0A6P7XVT5_9AMPH</name>
<feature type="compositionally biased region" description="Polar residues" evidence="1">
    <location>
        <begin position="346"/>
        <end position="364"/>
    </location>
</feature>
<feature type="region of interest" description="Disordered" evidence="1">
    <location>
        <begin position="458"/>
        <end position="488"/>
    </location>
</feature>
<dbReference type="InParanoid" id="A0A6P7XVT5"/>
<keyword evidence="2" id="KW-1185">Reference proteome</keyword>
<protein>
    <submittedName>
        <fullName evidence="3">Mucin-2-like isoform X1</fullName>
    </submittedName>
</protein>
<dbReference type="Proteomes" id="UP000515156">
    <property type="component" value="Chromosome 4"/>
</dbReference>
<feature type="compositionally biased region" description="Basic and acidic residues" evidence="1">
    <location>
        <begin position="228"/>
        <end position="249"/>
    </location>
</feature>
<gene>
    <name evidence="3" type="primary">LOC115468996</name>
</gene>
<reference evidence="3" key="1">
    <citation type="submission" date="2025-08" db="UniProtKB">
        <authorList>
            <consortium name="RefSeq"/>
        </authorList>
    </citation>
    <scope>IDENTIFICATION</scope>
</reference>
<feature type="compositionally biased region" description="Polar residues" evidence="1">
    <location>
        <begin position="59"/>
        <end position="68"/>
    </location>
</feature>
<proteinExistence type="predicted"/>
<evidence type="ECO:0000256" key="1">
    <source>
        <dbReference type="SAM" id="MobiDB-lite"/>
    </source>
</evidence>
<dbReference type="PANTHER" id="PTHR38004">
    <property type="entry name" value="PROLINE-RICH PROTEIN 33"/>
    <property type="match status" value="1"/>
</dbReference>
<dbReference type="InterPro" id="IPR028004">
    <property type="entry name" value="DUF4643"/>
</dbReference>
<dbReference type="KEGG" id="muo:115468996"/>
<evidence type="ECO:0000313" key="2">
    <source>
        <dbReference type="Proteomes" id="UP000515156"/>
    </source>
</evidence>
<dbReference type="Pfam" id="PF15485">
    <property type="entry name" value="DUF4643"/>
    <property type="match status" value="1"/>
</dbReference>